<dbReference type="CDD" id="cd07067">
    <property type="entry name" value="HP_PGM_like"/>
    <property type="match status" value="1"/>
</dbReference>
<dbReference type="GO" id="GO:0005737">
    <property type="term" value="C:cytoplasm"/>
    <property type="evidence" value="ECO:0007669"/>
    <property type="project" value="TreeGrafter"/>
</dbReference>
<dbReference type="PATRIC" id="fig|1630135.4.peg.469"/>
<dbReference type="RefSeq" id="WP_065247339.1">
    <property type="nucleotide sequence ID" value="NZ_CP012117.1"/>
</dbReference>
<gene>
    <name evidence="1" type="ORF">DAD186_04670</name>
</gene>
<dbReference type="AlphaFoldDB" id="A0A1B0ZGH0"/>
<name>A0A1B0ZGH0_9MICO</name>
<dbReference type="KEGG" id="dva:DAD186_04670"/>
<dbReference type="Gene3D" id="3.40.50.1240">
    <property type="entry name" value="Phosphoglycerate mutase-like"/>
    <property type="match status" value="1"/>
</dbReference>
<reference evidence="1 2" key="1">
    <citation type="submission" date="2015-06" db="EMBL/GenBank/DDBJ databases">
        <title>Investigation of pathophysiology for high-risk pregnancy and development of treatment modality based on it.</title>
        <authorList>
            <person name="Kim B.-C."/>
            <person name="Lim S."/>
        </authorList>
    </citation>
    <scope>NUCLEOTIDE SEQUENCE [LARGE SCALE GENOMIC DNA]</scope>
    <source>
        <strain evidence="1 2">AD1-86</strain>
    </source>
</reference>
<sequence>MTTTIVHLVRHGEVHNPGKILYGRLPGYRLSERGEQMARLTGEALAERDIVKVVASPLLRAQQTAKPIAEPHGLDIETDERLTEALNYFEGHRIGHGEASFTNPKNWKHFLNPFRPSWGERYRDQVDRVMASVRDARHAAEGHEAALVLHQLPIWLTRRAAEHKPMLHDPRRRECGLASVTSLVFNGEHLDHVDYCEPAASLYDGAVDATGGKLT</sequence>
<dbReference type="InterPro" id="IPR050275">
    <property type="entry name" value="PGM_Phosphatase"/>
</dbReference>
<evidence type="ECO:0000313" key="1">
    <source>
        <dbReference type="EMBL" id="ANP27022.1"/>
    </source>
</evidence>
<dbReference type="PANTHER" id="PTHR48100">
    <property type="entry name" value="BROAD-SPECIFICITY PHOSPHATASE YOR283W-RELATED"/>
    <property type="match status" value="1"/>
</dbReference>
<dbReference type="STRING" id="1630135.DAD186_04670"/>
<dbReference type="Pfam" id="PF00300">
    <property type="entry name" value="His_Phos_1"/>
    <property type="match status" value="1"/>
</dbReference>
<evidence type="ECO:0008006" key="3">
    <source>
        <dbReference type="Google" id="ProtNLM"/>
    </source>
</evidence>
<dbReference type="SUPFAM" id="SSF53254">
    <property type="entry name" value="Phosphoglycerate mutase-like"/>
    <property type="match status" value="1"/>
</dbReference>
<dbReference type="SMART" id="SM00855">
    <property type="entry name" value="PGAM"/>
    <property type="match status" value="1"/>
</dbReference>
<dbReference type="EMBL" id="CP012117">
    <property type="protein sequence ID" value="ANP27022.1"/>
    <property type="molecule type" value="Genomic_DNA"/>
</dbReference>
<dbReference type="Proteomes" id="UP000092596">
    <property type="component" value="Chromosome"/>
</dbReference>
<dbReference type="GO" id="GO:0016791">
    <property type="term" value="F:phosphatase activity"/>
    <property type="evidence" value="ECO:0007669"/>
    <property type="project" value="TreeGrafter"/>
</dbReference>
<proteinExistence type="predicted"/>
<evidence type="ECO:0000313" key="2">
    <source>
        <dbReference type="Proteomes" id="UP000092596"/>
    </source>
</evidence>
<organism evidence="1 2">
    <name type="scientific">Dermabacter vaginalis</name>
    <dbReference type="NCBI Taxonomy" id="1630135"/>
    <lineage>
        <taxon>Bacteria</taxon>
        <taxon>Bacillati</taxon>
        <taxon>Actinomycetota</taxon>
        <taxon>Actinomycetes</taxon>
        <taxon>Micrococcales</taxon>
        <taxon>Dermabacteraceae</taxon>
        <taxon>Dermabacter</taxon>
    </lineage>
</organism>
<dbReference type="InterPro" id="IPR013078">
    <property type="entry name" value="His_Pase_superF_clade-1"/>
</dbReference>
<protein>
    <recommendedName>
        <fullName evidence="3">Histidine phosphatase family protein</fullName>
    </recommendedName>
</protein>
<dbReference type="PANTHER" id="PTHR48100:SF51">
    <property type="entry name" value="PHOSPHOGLYCERATE MUTASE"/>
    <property type="match status" value="1"/>
</dbReference>
<accession>A0A1B0ZGH0</accession>
<dbReference type="InterPro" id="IPR029033">
    <property type="entry name" value="His_PPase_superfam"/>
</dbReference>